<sequence>MSSPTDTATTPLARLIESSNPSIVGTKHRKSSAVNKLQSTDSIMLDASSGSLSNGSQVYDMFVQQKGLAPANISYTGTLMDSKRFQVPLLISQINEPPFTSGVTSFISASGKTFDTKIFNVSPETSLFGDLSIFKGTWRVEVTQFPNHSLLNEYWKGKDKVTMLVIWKGNLLDLDLVNGFTFCGFEENDNGQLCPYQITLKAAFFRDIDKEYQQQPCNPAVPITQLQVAAPSQHQVRNFNQTRGGDARPPSLPTTN</sequence>
<keyword evidence="2" id="KW-1185">Reference proteome</keyword>
<accession>A0A9Q3HCU1</accession>
<gene>
    <name evidence="1" type="ORF">O181_039796</name>
</gene>
<organism evidence="1 2">
    <name type="scientific">Austropuccinia psidii MF-1</name>
    <dbReference type="NCBI Taxonomy" id="1389203"/>
    <lineage>
        <taxon>Eukaryota</taxon>
        <taxon>Fungi</taxon>
        <taxon>Dikarya</taxon>
        <taxon>Basidiomycota</taxon>
        <taxon>Pucciniomycotina</taxon>
        <taxon>Pucciniomycetes</taxon>
        <taxon>Pucciniales</taxon>
        <taxon>Sphaerophragmiaceae</taxon>
        <taxon>Austropuccinia</taxon>
    </lineage>
</organism>
<dbReference type="AlphaFoldDB" id="A0A9Q3HCU1"/>
<evidence type="ECO:0000313" key="2">
    <source>
        <dbReference type="Proteomes" id="UP000765509"/>
    </source>
</evidence>
<protein>
    <submittedName>
        <fullName evidence="1">Uncharacterized protein</fullName>
    </submittedName>
</protein>
<comment type="caution">
    <text evidence="1">The sequence shown here is derived from an EMBL/GenBank/DDBJ whole genome shotgun (WGS) entry which is preliminary data.</text>
</comment>
<dbReference type="EMBL" id="AVOT02015630">
    <property type="protein sequence ID" value="MBW0500081.1"/>
    <property type="molecule type" value="Genomic_DNA"/>
</dbReference>
<name>A0A9Q3HCU1_9BASI</name>
<proteinExistence type="predicted"/>
<evidence type="ECO:0000313" key="1">
    <source>
        <dbReference type="EMBL" id="MBW0500081.1"/>
    </source>
</evidence>
<reference evidence="1" key="1">
    <citation type="submission" date="2021-03" db="EMBL/GenBank/DDBJ databases">
        <title>Draft genome sequence of rust myrtle Austropuccinia psidii MF-1, a brazilian biotype.</title>
        <authorList>
            <person name="Quecine M.C."/>
            <person name="Pachon D.M.R."/>
            <person name="Bonatelli M.L."/>
            <person name="Correr F.H."/>
            <person name="Franceschini L.M."/>
            <person name="Leite T.F."/>
            <person name="Margarido G.R.A."/>
            <person name="Almeida C.A."/>
            <person name="Ferrarezi J.A."/>
            <person name="Labate C.A."/>
        </authorList>
    </citation>
    <scope>NUCLEOTIDE SEQUENCE</scope>
    <source>
        <strain evidence="1">MF-1</strain>
    </source>
</reference>
<dbReference type="Proteomes" id="UP000765509">
    <property type="component" value="Unassembled WGS sequence"/>
</dbReference>